<evidence type="ECO:0000259" key="1">
    <source>
        <dbReference type="Pfam" id="PF08044"/>
    </source>
</evidence>
<comment type="caution">
    <text evidence="2">The sequence shown here is derived from an EMBL/GenBank/DDBJ whole genome shotgun (WGS) entry which is preliminary data.</text>
</comment>
<evidence type="ECO:0000313" key="3">
    <source>
        <dbReference type="Proteomes" id="UP000640052"/>
    </source>
</evidence>
<keyword evidence="3" id="KW-1185">Reference proteome</keyword>
<sequence>MTERSSSEIHGDLRASDADREAVSERLRVAAGEGRITLDELDERLEAVYAARTYAELDALILDLPRGRPLLPDAEALVLETRSGTIRQVGRWVVPERITAKVTMGTITIDFTEAVCHHREVRLEGTCGSGKIILIVPRGWVAVVDGMVTGMGHVINKASGATDTDVLTTLRLSGKVGMGRIQVKYPGR</sequence>
<organism evidence="2 3">
    <name type="scientific">Acrocarpospora phusangensis</name>
    <dbReference type="NCBI Taxonomy" id="1070424"/>
    <lineage>
        <taxon>Bacteria</taxon>
        <taxon>Bacillati</taxon>
        <taxon>Actinomycetota</taxon>
        <taxon>Actinomycetes</taxon>
        <taxon>Streptosporangiales</taxon>
        <taxon>Streptosporangiaceae</taxon>
        <taxon>Acrocarpospora</taxon>
    </lineage>
</organism>
<dbReference type="PANTHER" id="PTHR40763">
    <property type="entry name" value="MEMBRANE PROTEIN-RELATED"/>
    <property type="match status" value="1"/>
</dbReference>
<dbReference type="PANTHER" id="PTHR40763:SF5">
    <property type="entry name" value="MEMBRANE PROTEIN"/>
    <property type="match status" value="1"/>
</dbReference>
<dbReference type="Proteomes" id="UP000640052">
    <property type="component" value="Unassembled WGS sequence"/>
</dbReference>
<proteinExistence type="predicted"/>
<dbReference type="AlphaFoldDB" id="A0A919QAD9"/>
<dbReference type="RefSeq" id="WP_204041734.1">
    <property type="nucleotide sequence ID" value="NZ_BOOA01000024.1"/>
</dbReference>
<reference evidence="2" key="1">
    <citation type="submission" date="2021-01" db="EMBL/GenBank/DDBJ databases">
        <title>Whole genome shotgun sequence of Acrocarpospora phusangensis NBRC 108782.</title>
        <authorList>
            <person name="Komaki H."/>
            <person name="Tamura T."/>
        </authorList>
    </citation>
    <scope>NUCLEOTIDE SEQUENCE</scope>
    <source>
        <strain evidence="2">NBRC 108782</strain>
    </source>
</reference>
<name>A0A919QAD9_9ACTN</name>
<feature type="domain" description="DUF1707" evidence="1">
    <location>
        <begin position="13"/>
        <end position="65"/>
    </location>
</feature>
<evidence type="ECO:0000313" key="2">
    <source>
        <dbReference type="EMBL" id="GIH24998.1"/>
    </source>
</evidence>
<accession>A0A919QAD9</accession>
<dbReference type="Pfam" id="PF08044">
    <property type="entry name" value="DUF1707"/>
    <property type="match status" value="1"/>
</dbReference>
<dbReference type="InterPro" id="IPR012551">
    <property type="entry name" value="DUF1707_SHOCT-like"/>
</dbReference>
<protein>
    <recommendedName>
        <fullName evidence="1">DUF1707 domain-containing protein</fullName>
    </recommendedName>
</protein>
<dbReference type="EMBL" id="BOOA01000024">
    <property type="protein sequence ID" value="GIH24998.1"/>
    <property type="molecule type" value="Genomic_DNA"/>
</dbReference>
<gene>
    <name evidence="2" type="ORF">Aph01nite_33080</name>
</gene>